<dbReference type="Pfam" id="PF03602">
    <property type="entry name" value="Cons_hypoth95"/>
    <property type="match status" value="1"/>
</dbReference>
<proteinExistence type="predicted"/>
<dbReference type="CDD" id="cd02440">
    <property type="entry name" value="AdoMet_MTases"/>
    <property type="match status" value="1"/>
</dbReference>
<evidence type="ECO:0000256" key="1">
    <source>
        <dbReference type="ARBA" id="ARBA00022603"/>
    </source>
</evidence>
<dbReference type="InterPro" id="IPR004398">
    <property type="entry name" value="RNA_MeTrfase_RsmD"/>
</dbReference>
<accession>A0A9D1NPW1</accession>
<evidence type="ECO:0000313" key="3">
    <source>
        <dbReference type="EMBL" id="HIV10636.1"/>
    </source>
</evidence>
<dbReference type="InterPro" id="IPR029063">
    <property type="entry name" value="SAM-dependent_MTases_sf"/>
</dbReference>
<dbReference type="SUPFAM" id="SSF53335">
    <property type="entry name" value="S-adenosyl-L-methionine-dependent methyltransferases"/>
    <property type="match status" value="1"/>
</dbReference>
<dbReference type="Gene3D" id="3.40.50.150">
    <property type="entry name" value="Vaccinia Virus protein VP39"/>
    <property type="match status" value="1"/>
</dbReference>
<dbReference type="InterPro" id="IPR002052">
    <property type="entry name" value="DNA_methylase_N6_adenine_CS"/>
</dbReference>
<dbReference type="PANTHER" id="PTHR43542:SF1">
    <property type="entry name" value="METHYLTRANSFERASE"/>
    <property type="match status" value="1"/>
</dbReference>
<dbReference type="AlphaFoldDB" id="A0A9D1NPW1"/>
<keyword evidence="2 3" id="KW-0808">Transferase</keyword>
<dbReference type="PROSITE" id="PS00092">
    <property type="entry name" value="N6_MTASE"/>
    <property type="match status" value="1"/>
</dbReference>
<reference evidence="3" key="2">
    <citation type="journal article" date="2021" name="PeerJ">
        <title>Extensive microbial diversity within the chicken gut microbiome revealed by metagenomics and culture.</title>
        <authorList>
            <person name="Gilroy R."/>
            <person name="Ravi A."/>
            <person name="Getino M."/>
            <person name="Pursley I."/>
            <person name="Horton D.L."/>
            <person name="Alikhan N.F."/>
            <person name="Baker D."/>
            <person name="Gharbi K."/>
            <person name="Hall N."/>
            <person name="Watson M."/>
            <person name="Adriaenssens E.M."/>
            <person name="Foster-Nyarko E."/>
            <person name="Jarju S."/>
            <person name="Secka A."/>
            <person name="Antonio M."/>
            <person name="Oren A."/>
            <person name="Chaudhuri R.R."/>
            <person name="La Ragione R."/>
            <person name="Hildebrand F."/>
            <person name="Pallen M.J."/>
        </authorList>
    </citation>
    <scope>NUCLEOTIDE SEQUENCE</scope>
    <source>
        <strain evidence="3">1370</strain>
    </source>
</reference>
<dbReference type="GO" id="GO:0052913">
    <property type="term" value="F:16S rRNA (guanine(966)-N(2))-methyltransferase activity"/>
    <property type="evidence" value="ECO:0007669"/>
    <property type="project" value="UniProtKB-EC"/>
</dbReference>
<evidence type="ECO:0000313" key="4">
    <source>
        <dbReference type="Proteomes" id="UP000823960"/>
    </source>
</evidence>
<dbReference type="PIRSF" id="PIRSF004553">
    <property type="entry name" value="CHP00095"/>
    <property type="match status" value="1"/>
</dbReference>
<evidence type="ECO:0000256" key="2">
    <source>
        <dbReference type="ARBA" id="ARBA00022679"/>
    </source>
</evidence>
<dbReference type="GO" id="GO:0003676">
    <property type="term" value="F:nucleic acid binding"/>
    <property type="evidence" value="ECO:0007669"/>
    <property type="project" value="InterPro"/>
</dbReference>
<dbReference type="EC" id="2.1.1.171" evidence="3"/>
<dbReference type="NCBIfam" id="TIGR00095">
    <property type="entry name" value="16S rRNA (guanine(966)-N(2))-methyltransferase RsmD"/>
    <property type="match status" value="1"/>
</dbReference>
<name>A0A9D1NPW1_9FIRM</name>
<gene>
    <name evidence="3" type="primary">rsmD</name>
    <name evidence="3" type="ORF">IAD28_02935</name>
</gene>
<keyword evidence="1 3" id="KW-0489">Methyltransferase</keyword>
<organism evidence="3 4">
    <name type="scientific">Candidatus Faeciplasma avium</name>
    <dbReference type="NCBI Taxonomy" id="2840798"/>
    <lineage>
        <taxon>Bacteria</taxon>
        <taxon>Bacillati</taxon>
        <taxon>Bacillota</taxon>
        <taxon>Clostridia</taxon>
        <taxon>Eubacteriales</taxon>
        <taxon>Oscillospiraceae</taxon>
        <taxon>Oscillospiraceae incertae sedis</taxon>
        <taxon>Candidatus Faeciplasma</taxon>
    </lineage>
</organism>
<protein>
    <submittedName>
        <fullName evidence="3">16S rRNA (Guanine(966)-N(2))-methyltransferase RsmD</fullName>
        <ecNumber evidence="3">2.1.1.171</ecNumber>
    </submittedName>
</protein>
<comment type="caution">
    <text evidence="3">The sequence shown here is derived from an EMBL/GenBank/DDBJ whole genome shotgun (WGS) entry which is preliminary data.</text>
</comment>
<reference evidence="3" key="1">
    <citation type="submission" date="2020-10" db="EMBL/GenBank/DDBJ databases">
        <authorList>
            <person name="Gilroy R."/>
        </authorList>
    </citation>
    <scope>NUCLEOTIDE SEQUENCE</scope>
    <source>
        <strain evidence="3">1370</strain>
    </source>
</reference>
<sequence>MRVITGTLRGRRLYTLEGESVRPTEQRIKEAIFSILQFDIPYKRVIDLFSGSGQLGIEALSRGALSCLFVDRSKEASAVIKKNIALCRLEDRARLLNCDAIDYLSRPPRQDEIFDIAILDPPYGLGLAEKALSLIDSRIAPGGIVLAEHEGGLMLPESFGGLRLRKRYSYGKRIGLTIYDKLPGEDII</sequence>
<dbReference type="EMBL" id="DVOL01000039">
    <property type="protein sequence ID" value="HIV10636.1"/>
    <property type="molecule type" value="Genomic_DNA"/>
</dbReference>
<dbReference type="Proteomes" id="UP000823960">
    <property type="component" value="Unassembled WGS sequence"/>
</dbReference>
<dbReference type="PANTHER" id="PTHR43542">
    <property type="entry name" value="METHYLTRANSFERASE"/>
    <property type="match status" value="1"/>
</dbReference>